<organism evidence="3 4">
    <name type="scientific">Chlorogloeopsis fritschii PCC 6912</name>
    <dbReference type="NCBI Taxonomy" id="211165"/>
    <lineage>
        <taxon>Bacteria</taxon>
        <taxon>Bacillati</taxon>
        <taxon>Cyanobacteriota</taxon>
        <taxon>Cyanophyceae</taxon>
        <taxon>Nostocales</taxon>
        <taxon>Chlorogloeopsidaceae</taxon>
        <taxon>Chlorogloeopsis</taxon>
    </lineage>
</organism>
<keyword evidence="4" id="KW-1185">Reference proteome</keyword>
<dbReference type="Proteomes" id="UP000268857">
    <property type="component" value="Unassembled WGS sequence"/>
</dbReference>
<evidence type="ECO:0000256" key="2">
    <source>
        <dbReference type="SAM" id="Phobius"/>
    </source>
</evidence>
<keyword evidence="2" id="KW-0472">Membrane</keyword>
<dbReference type="AlphaFoldDB" id="A0A433NPD3"/>
<reference evidence="3 4" key="1">
    <citation type="journal article" date="2019" name="Genome Biol. Evol.">
        <title>Day and night: Metabolic profiles and evolutionary relationships of six axenic non-marine cyanobacteria.</title>
        <authorList>
            <person name="Will S.E."/>
            <person name="Henke P."/>
            <person name="Boedeker C."/>
            <person name="Huang S."/>
            <person name="Brinkmann H."/>
            <person name="Rohde M."/>
            <person name="Jarek M."/>
            <person name="Friedl T."/>
            <person name="Seufert S."/>
            <person name="Schumacher M."/>
            <person name="Overmann J."/>
            <person name="Neumann-Schaal M."/>
            <person name="Petersen J."/>
        </authorList>
    </citation>
    <scope>NUCLEOTIDE SEQUENCE [LARGE SCALE GENOMIC DNA]</scope>
    <source>
        <strain evidence="3 4">PCC 6912</strain>
    </source>
</reference>
<keyword evidence="2" id="KW-1133">Transmembrane helix</keyword>
<name>A0A433NPD3_CHLFR</name>
<evidence type="ECO:0000313" key="3">
    <source>
        <dbReference type="EMBL" id="RUR85688.1"/>
    </source>
</evidence>
<keyword evidence="2" id="KW-0812">Transmembrane</keyword>
<dbReference type="EMBL" id="RSCJ01000002">
    <property type="protein sequence ID" value="RUR85688.1"/>
    <property type="molecule type" value="Genomic_DNA"/>
</dbReference>
<gene>
    <name evidence="3" type="ORF">PCC6912_05130</name>
</gene>
<feature type="transmembrane region" description="Helical" evidence="2">
    <location>
        <begin position="9"/>
        <end position="31"/>
    </location>
</feature>
<sequence length="57" mass="6540">MQDPRPSNVLIRAFVLIFAALGIFMLGSLIFNMSRQATEQPEELREPENRLLMLPSH</sequence>
<accession>A0A433NPD3</accession>
<protein>
    <submittedName>
        <fullName evidence="3">Uncharacterized protein</fullName>
    </submittedName>
</protein>
<dbReference type="RefSeq" id="WP_016878146.1">
    <property type="nucleotide sequence ID" value="NZ_AJLN01000142.1"/>
</dbReference>
<evidence type="ECO:0000256" key="1">
    <source>
        <dbReference type="SAM" id="MobiDB-lite"/>
    </source>
</evidence>
<proteinExistence type="predicted"/>
<evidence type="ECO:0000313" key="4">
    <source>
        <dbReference type="Proteomes" id="UP000268857"/>
    </source>
</evidence>
<comment type="caution">
    <text evidence="3">The sequence shown here is derived from an EMBL/GenBank/DDBJ whole genome shotgun (WGS) entry which is preliminary data.</text>
</comment>
<feature type="region of interest" description="Disordered" evidence="1">
    <location>
        <begin position="38"/>
        <end position="57"/>
    </location>
</feature>